<dbReference type="AlphaFoldDB" id="A0A9Q0MUK0"/>
<dbReference type="Proteomes" id="UP001151699">
    <property type="component" value="Chromosome X"/>
</dbReference>
<dbReference type="InterPro" id="IPR004302">
    <property type="entry name" value="Cellulose/chitin-bd_N"/>
</dbReference>
<accession>A0A9Q0MUK0</accession>
<dbReference type="OrthoDB" id="2342176at2759"/>
<protein>
    <recommendedName>
        <fullName evidence="1">Chitin-binding type-4 domain-containing protein</fullName>
    </recommendedName>
</protein>
<sequence>MRQYLSKRFVSAVCRISFKMNKAILLLLVIVGLSSVQPHGYVRQPLARTSIFRNPSFGATMPFWWNDTGVMCGDEVQDINFSRCGRCGDAFGQTHANQGGTYDKGIITGTYTAGQIMDVEVDITANHRGFMQFELCPQVTETNGCFTHRLNFVSGDRPIRSGNMMCTGNDHQNGIIRARVQLPAGVRCTRCTLRWTYRTSYPPNPDACFNGGPAQTFRNCVDIRIN</sequence>
<reference evidence="2" key="1">
    <citation type="submission" date="2022-07" db="EMBL/GenBank/DDBJ databases">
        <authorList>
            <person name="Trinca V."/>
            <person name="Uliana J.V.C."/>
            <person name="Torres T.T."/>
            <person name="Ward R.J."/>
            <person name="Monesi N."/>
        </authorList>
    </citation>
    <scope>NUCLEOTIDE SEQUENCE</scope>
    <source>
        <strain evidence="2">HSMRA1968</strain>
        <tissue evidence="2">Whole embryos</tissue>
    </source>
</reference>
<name>A0A9Q0MUK0_9DIPT</name>
<evidence type="ECO:0000313" key="2">
    <source>
        <dbReference type="EMBL" id="KAJ6638196.1"/>
    </source>
</evidence>
<gene>
    <name evidence="2" type="ORF">Bhyg_10929</name>
</gene>
<feature type="domain" description="Chitin-binding type-4" evidence="1">
    <location>
        <begin position="39"/>
        <end position="223"/>
    </location>
</feature>
<comment type="caution">
    <text evidence="2">The sequence shown here is derived from an EMBL/GenBank/DDBJ whole genome shotgun (WGS) entry which is preliminary data.</text>
</comment>
<dbReference type="EMBL" id="WJQU01000003">
    <property type="protein sequence ID" value="KAJ6638196.1"/>
    <property type="molecule type" value="Genomic_DNA"/>
</dbReference>
<keyword evidence="3" id="KW-1185">Reference proteome</keyword>
<dbReference type="Pfam" id="PF03067">
    <property type="entry name" value="LPMO_10"/>
    <property type="match status" value="1"/>
</dbReference>
<proteinExistence type="predicted"/>
<evidence type="ECO:0000259" key="1">
    <source>
        <dbReference type="Pfam" id="PF03067"/>
    </source>
</evidence>
<organism evidence="2 3">
    <name type="scientific">Pseudolycoriella hygida</name>
    <dbReference type="NCBI Taxonomy" id="35572"/>
    <lineage>
        <taxon>Eukaryota</taxon>
        <taxon>Metazoa</taxon>
        <taxon>Ecdysozoa</taxon>
        <taxon>Arthropoda</taxon>
        <taxon>Hexapoda</taxon>
        <taxon>Insecta</taxon>
        <taxon>Pterygota</taxon>
        <taxon>Neoptera</taxon>
        <taxon>Endopterygota</taxon>
        <taxon>Diptera</taxon>
        <taxon>Nematocera</taxon>
        <taxon>Sciaroidea</taxon>
        <taxon>Sciaridae</taxon>
        <taxon>Pseudolycoriella</taxon>
    </lineage>
</organism>
<evidence type="ECO:0000313" key="3">
    <source>
        <dbReference type="Proteomes" id="UP001151699"/>
    </source>
</evidence>